<reference evidence="1 2" key="1">
    <citation type="journal article" date="2018" name="Front. Plant Sci.">
        <title>Red Clover (Trifolium pratense) and Zigzag Clover (T. medium) - A Picture of Genomic Similarities and Differences.</title>
        <authorList>
            <person name="Dluhosova J."/>
            <person name="Istvanek J."/>
            <person name="Nedelnik J."/>
            <person name="Repkova J."/>
        </authorList>
    </citation>
    <scope>NUCLEOTIDE SEQUENCE [LARGE SCALE GENOMIC DNA]</scope>
    <source>
        <strain evidence="2">cv. 10/8</strain>
        <tissue evidence="1">Leaf</tissue>
    </source>
</reference>
<evidence type="ECO:0000313" key="1">
    <source>
        <dbReference type="EMBL" id="MCI03366.1"/>
    </source>
</evidence>
<protein>
    <submittedName>
        <fullName evidence="1">Uncharacterized protein</fullName>
    </submittedName>
</protein>
<sequence>LAVSRLEASRHFSPSLAVSPETFCFRSLPLAQRRPSLLVAWSPKTSCLSSPSLAGCRLASV</sequence>
<organism evidence="1 2">
    <name type="scientific">Trifolium medium</name>
    <dbReference type="NCBI Taxonomy" id="97028"/>
    <lineage>
        <taxon>Eukaryota</taxon>
        <taxon>Viridiplantae</taxon>
        <taxon>Streptophyta</taxon>
        <taxon>Embryophyta</taxon>
        <taxon>Tracheophyta</taxon>
        <taxon>Spermatophyta</taxon>
        <taxon>Magnoliopsida</taxon>
        <taxon>eudicotyledons</taxon>
        <taxon>Gunneridae</taxon>
        <taxon>Pentapetalae</taxon>
        <taxon>rosids</taxon>
        <taxon>fabids</taxon>
        <taxon>Fabales</taxon>
        <taxon>Fabaceae</taxon>
        <taxon>Papilionoideae</taxon>
        <taxon>50 kb inversion clade</taxon>
        <taxon>NPAAA clade</taxon>
        <taxon>Hologalegina</taxon>
        <taxon>IRL clade</taxon>
        <taxon>Trifolieae</taxon>
        <taxon>Trifolium</taxon>
    </lineage>
</organism>
<evidence type="ECO:0000313" key="2">
    <source>
        <dbReference type="Proteomes" id="UP000265520"/>
    </source>
</evidence>
<name>A0A392NW85_9FABA</name>
<accession>A0A392NW85</accession>
<proteinExistence type="predicted"/>
<keyword evidence="2" id="KW-1185">Reference proteome</keyword>
<dbReference type="EMBL" id="LXQA010051938">
    <property type="protein sequence ID" value="MCI03366.1"/>
    <property type="molecule type" value="Genomic_DNA"/>
</dbReference>
<dbReference type="Proteomes" id="UP000265520">
    <property type="component" value="Unassembled WGS sequence"/>
</dbReference>
<feature type="non-terminal residue" evidence="1">
    <location>
        <position position="1"/>
    </location>
</feature>
<comment type="caution">
    <text evidence="1">The sequence shown here is derived from an EMBL/GenBank/DDBJ whole genome shotgun (WGS) entry which is preliminary data.</text>
</comment>
<dbReference type="AlphaFoldDB" id="A0A392NW85"/>